<proteinExistence type="predicted"/>
<dbReference type="STRING" id="42354.SAMN05216333_102213"/>
<organism evidence="1 2">
    <name type="scientific">Nitrosomonas oligotropha</name>
    <dbReference type="NCBI Taxonomy" id="42354"/>
    <lineage>
        <taxon>Bacteria</taxon>
        <taxon>Pseudomonadati</taxon>
        <taxon>Pseudomonadota</taxon>
        <taxon>Betaproteobacteria</taxon>
        <taxon>Nitrosomonadales</taxon>
        <taxon>Nitrosomonadaceae</taxon>
        <taxon>Nitrosomonas</taxon>
    </lineage>
</organism>
<dbReference type="AlphaFoldDB" id="A0A1H8KR29"/>
<accession>A0A1H8KR29</accession>
<evidence type="ECO:0000313" key="1">
    <source>
        <dbReference type="EMBL" id="SEN95359.1"/>
    </source>
</evidence>
<protein>
    <submittedName>
        <fullName evidence="1">Uncharacterized protein</fullName>
    </submittedName>
</protein>
<evidence type="ECO:0000313" key="2">
    <source>
        <dbReference type="Proteomes" id="UP000198814"/>
    </source>
</evidence>
<gene>
    <name evidence="1" type="ORF">SAMN05216333_102213</name>
</gene>
<name>A0A1H8KR29_9PROT</name>
<dbReference type="Proteomes" id="UP000198814">
    <property type="component" value="Unassembled WGS sequence"/>
</dbReference>
<reference evidence="2" key="1">
    <citation type="submission" date="2016-10" db="EMBL/GenBank/DDBJ databases">
        <authorList>
            <person name="Varghese N."/>
            <person name="Submissions S."/>
        </authorList>
    </citation>
    <scope>NUCLEOTIDE SEQUENCE [LARGE SCALE GENOMIC DNA]</scope>
    <source>
        <strain evidence="2">Nm76</strain>
    </source>
</reference>
<dbReference type="EMBL" id="FODO01000002">
    <property type="protein sequence ID" value="SEN95359.1"/>
    <property type="molecule type" value="Genomic_DNA"/>
</dbReference>
<keyword evidence="2" id="KW-1185">Reference proteome</keyword>
<sequence>MKIQWLCDIINKIIEQNFIYITLSILNATNNE</sequence>